<evidence type="ECO:0000313" key="4">
    <source>
        <dbReference type="Proteomes" id="UP000242310"/>
    </source>
</evidence>
<dbReference type="SUPFAM" id="SSF53474">
    <property type="entry name" value="alpha/beta-Hydrolases"/>
    <property type="match status" value="1"/>
</dbReference>
<protein>
    <submittedName>
        <fullName evidence="3">Pimeloyl-ACP methyl ester carboxylesterase</fullName>
    </submittedName>
</protein>
<dbReference type="PANTHER" id="PTHR43329">
    <property type="entry name" value="EPOXIDE HYDROLASE"/>
    <property type="match status" value="1"/>
</dbReference>
<dbReference type="InterPro" id="IPR029058">
    <property type="entry name" value="AB_hydrolase_fold"/>
</dbReference>
<evidence type="ECO:0000256" key="1">
    <source>
        <dbReference type="ARBA" id="ARBA00022801"/>
    </source>
</evidence>
<gene>
    <name evidence="3" type="ORF">B0H94_11329</name>
</gene>
<feature type="domain" description="AB hydrolase-1" evidence="2">
    <location>
        <begin position="25"/>
        <end position="157"/>
    </location>
</feature>
<dbReference type="InterPro" id="IPR000073">
    <property type="entry name" value="AB_hydrolase_1"/>
</dbReference>
<evidence type="ECO:0000313" key="3">
    <source>
        <dbReference type="EMBL" id="PSL42743.1"/>
    </source>
</evidence>
<sequence length="284" mass="31816">METRFIETEGATLHTVLAGPEKGELVVLLHGFPEFWYGWRRQIQALAAAGYRVAVPDQRGYNLSSKPQDVESYDTALLADDVAELIQALGYEKAAAVIGHDWGGAVGWYLAITRPEVMRMFIPINIPHPGVMPVSSLKNPTQLLKSSYMAFFQIPAIPEKAMQAGEFTYMMDGLKRTSQPGAFHDEELRAYERAWSQPGALTGMLNWYRAMRTGTMAHIAGEAVDIPVRMLWGIGDQFLSTTLAKDSLKLCRDEEAVFIGEATHWVLHEQPALVNDWILHWLNN</sequence>
<dbReference type="Pfam" id="PF00561">
    <property type="entry name" value="Abhydrolase_1"/>
    <property type="match status" value="1"/>
</dbReference>
<name>A0A2P8H934_9BACI</name>
<comment type="caution">
    <text evidence="3">The sequence shown here is derived from an EMBL/GenBank/DDBJ whole genome shotgun (WGS) entry which is preliminary data.</text>
</comment>
<keyword evidence="1" id="KW-0378">Hydrolase</keyword>
<dbReference type="PRINTS" id="PR00111">
    <property type="entry name" value="ABHYDROLASE"/>
</dbReference>
<keyword evidence="4" id="KW-1185">Reference proteome</keyword>
<dbReference type="EMBL" id="PYAV01000013">
    <property type="protein sequence ID" value="PSL42743.1"/>
    <property type="molecule type" value="Genomic_DNA"/>
</dbReference>
<evidence type="ECO:0000259" key="2">
    <source>
        <dbReference type="Pfam" id="PF00561"/>
    </source>
</evidence>
<dbReference type="OrthoDB" id="9773293at2"/>
<accession>A0A2P8H934</accession>
<dbReference type="PRINTS" id="PR00412">
    <property type="entry name" value="EPOXHYDRLASE"/>
</dbReference>
<proteinExistence type="predicted"/>
<reference evidence="3 4" key="1">
    <citation type="submission" date="2018-03" db="EMBL/GenBank/DDBJ databases">
        <title>Genomic Encyclopedia of Type Strains, Phase III (KMG-III): the genomes of soil and plant-associated and newly described type strains.</title>
        <authorList>
            <person name="Whitman W."/>
        </authorList>
    </citation>
    <scope>NUCLEOTIDE SEQUENCE [LARGE SCALE GENOMIC DNA]</scope>
    <source>
        <strain evidence="3 4">CGMCC 1.07653</strain>
    </source>
</reference>
<dbReference type="InterPro" id="IPR000639">
    <property type="entry name" value="Epox_hydrolase-like"/>
</dbReference>
<dbReference type="Gene3D" id="3.40.50.1820">
    <property type="entry name" value="alpha/beta hydrolase"/>
    <property type="match status" value="1"/>
</dbReference>
<dbReference type="GO" id="GO:0016787">
    <property type="term" value="F:hydrolase activity"/>
    <property type="evidence" value="ECO:0007669"/>
    <property type="project" value="UniProtKB-KW"/>
</dbReference>
<organism evidence="3 4">
    <name type="scientific">Salsuginibacillus halophilus</name>
    <dbReference type="NCBI Taxonomy" id="517424"/>
    <lineage>
        <taxon>Bacteria</taxon>
        <taxon>Bacillati</taxon>
        <taxon>Bacillota</taxon>
        <taxon>Bacilli</taxon>
        <taxon>Bacillales</taxon>
        <taxon>Bacillaceae</taxon>
        <taxon>Salsuginibacillus</taxon>
    </lineage>
</organism>
<dbReference type="AlphaFoldDB" id="A0A2P8H934"/>
<dbReference type="RefSeq" id="WP_106589555.1">
    <property type="nucleotide sequence ID" value="NZ_PYAV01000013.1"/>
</dbReference>
<dbReference type="Proteomes" id="UP000242310">
    <property type="component" value="Unassembled WGS sequence"/>
</dbReference>